<dbReference type="EMBL" id="SSTE01007511">
    <property type="protein sequence ID" value="KAA0056455.1"/>
    <property type="molecule type" value="Genomic_DNA"/>
</dbReference>
<dbReference type="OrthoDB" id="1739763at2759"/>
<proteinExistence type="predicted"/>
<evidence type="ECO:0000313" key="1">
    <source>
        <dbReference type="EMBL" id="KAA0056455.1"/>
    </source>
</evidence>
<dbReference type="PANTHER" id="PTHR35046">
    <property type="entry name" value="ZINC KNUCKLE (CCHC-TYPE) FAMILY PROTEIN"/>
    <property type="match status" value="1"/>
</dbReference>
<gene>
    <name evidence="1" type="ORF">E6C27_scaffold186G002250</name>
</gene>
<dbReference type="Gene3D" id="2.40.70.10">
    <property type="entry name" value="Acid Proteases"/>
    <property type="match status" value="1"/>
</dbReference>
<protein>
    <submittedName>
        <fullName evidence="1">Zf-CCHC domain-containing protein</fullName>
    </submittedName>
</protein>
<reference evidence="1 2" key="1">
    <citation type="submission" date="2019-08" db="EMBL/GenBank/DDBJ databases">
        <title>Draft genome sequences of two oriental melons (Cucumis melo L. var makuwa).</title>
        <authorList>
            <person name="Kwon S.-Y."/>
        </authorList>
    </citation>
    <scope>NUCLEOTIDE SEQUENCE [LARGE SCALE GENOMIC DNA]</scope>
    <source>
        <strain evidence="2">cv. SW 3</strain>
        <tissue evidence="1">Leaf</tissue>
    </source>
</reference>
<sequence>MKETTYLVFYKQVLIAPKEERQPQRHSLFKTSCTIQGKICNVIIDSGNNGNFVSKRLVAALNLKVEPHPNSYKIRWIKKGGKVQNGCMSYTLGNAMAI</sequence>
<evidence type="ECO:0000313" key="2">
    <source>
        <dbReference type="Proteomes" id="UP000321393"/>
    </source>
</evidence>
<dbReference type="Proteomes" id="UP000321393">
    <property type="component" value="Unassembled WGS sequence"/>
</dbReference>
<dbReference type="AlphaFoldDB" id="A0A5A7USG6"/>
<accession>A0A5A7USG6</accession>
<dbReference type="CDD" id="cd00303">
    <property type="entry name" value="retropepsin_like"/>
    <property type="match status" value="1"/>
</dbReference>
<name>A0A5A7USG6_CUCMM</name>
<comment type="caution">
    <text evidence="1">The sequence shown here is derived from an EMBL/GenBank/DDBJ whole genome shotgun (WGS) entry which is preliminary data.</text>
</comment>
<dbReference type="PANTHER" id="PTHR35046:SF9">
    <property type="entry name" value="RNA-DIRECTED DNA POLYMERASE"/>
    <property type="match status" value="1"/>
</dbReference>
<organism evidence="1 2">
    <name type="scientific">Cucumis melo var. makuwa</name>
    <name type="common">Oriental melon</name>
    <dbReference type="NCBI Taxonomy" id="1194695"/>
    <lineage>
        <taxon>Eukaryota</taxon>
        <taxon>Viridiplantae</taxon>
        <taxon>Streptophyta</taxon>
        <taxon>Embryophyta</taxon>
        <taxon>Tracheophyta</taxon>
        <taxon>Spermatophyta</taxon>
        <taxon>Magnoliopsida</taxon>
        <taxon>eudicotyledons</taxon>
        <taxon>Gunneridae</taxon>
        <taxon>Pentapetalae</taxon>
        <taxon>rosids</taxon>
        <taxon>fabids</taxon>
        <taxon>Cucurbitales</taxon>
        <taxon>Cucurbitaceae</taxon>
        <taxon>Benincaseae</taxon>
        <taxon>Cucumis</taxon>
    </lineage>
</organism>
<dbReference type="InterPro" id="IPR021109">
    <property type="entry name" value="Peptidase_aspartic_dom_sf"/>
</dbReference>